<organism evidence="1 2">
    <name type="scientific">Sporisorium scitamineum</name>
    <dbReference type="NCBI Taxonomy" id="49012"/>
    <lineage>
        <taxon>Eukaryota</taxon>
        <taxon>Fungi</taxon>
        <taxon>Dikarya</taxon>
        <taxon>Basidiomycota</taxon>
        <taxon>Ustilaginomycotina</taxon>
        <taxon>Ustilaginomycetes</taxon>
        <taxon>Ustilaginales</taxon>
        <taxon>Ustilaginaceae</taxon>
        <taxon>Sporisorium</taxon>
    </lineage>
</organism>
<gene>
    <name evidence="1" type="primary">SSCI80370.1</name>
</gene>
<sequence>MAKVIVVWLIQLTKPLCEQRDVLVIPSVSMTQVMHQGPALKKNTPTGS</sequence>
<accession>A0A0F7S2Y1</accession>
<dbReference type="AlphaFoldDB" id="A0A0F7S2Y1"/>
<reference evidence="2" key="1">
    <citation type="submission" date="2014-06" db="EMBL/GenBank/DDBJ databases">
        <authorList>
            <person name="Berkman P.J."/>
        </authorList>
    </citation>
    <scope>NUCLEOTIDE SEQUENCE [LARGE SCALE GENOMIC DNA]</scope>
</reference>
<dbReference type="Proteomes" id="UP000242770">
    <property type="component" value="Unassembled WGS sequence"/>
</dbReference>
<evidence type="ECO:0000313" key="2">
    <source>
        <dbReference type="Proteomes" id="UP000242770"/>
    </source>
</evidence>
<keyword evidence="2" id="KW-1185">Reference proteome</keyword>
<name>A0A0F7S2Y1_9BASI</name>
<protein>
    <submittedName>
        <fullName evidence="1">Uncharacterized protein</fullName>
    </submittedName>
</protein>
<evidence type="ECO:0000313" key="1">
    <source>
        <dbReference type="EMBL" id="CDS02018.1"/>
    </source>
</evidence>
<dbReference type="EMBL" id="CCFA01004875">
    <property type="protein sequence ID" value="CDS02018.1"/>
    <property type="molecule type" value="Genomic_DNA"/>
</dbReference>
<proteinExistence type="predicted"/>